<dbReference type="PANTHER" id="PTHR33232:SF18">
    <property type="entry name" value="PROTEIN SIEVE ELEMENT OCCLUSION B-LIKE"/>
    <property type="match status" value="1"/>
</dbReference>
<reference evidence="2" key="1">
    <citation type="submission" date="2020-03" db="EMBL/GenBank/DDBJ databases">
        <title>A high-quality chromosome-level genome assembly of a woody plant with both climbing and erect habits, Rhamnella rubrinervis.</title>
        <authorList>
            <person name="Lu Z."/>
            <person name="Yang Y."/>
            <person name="Zhu X."/>
            <person name="Sun Y."/>
        </authorList>
    </citation>
    <scope>NUCLEOTIDE SEQUENCE</scope>
    <source>
        <strain evidence="2">BYM</strain>
        <tissue evidence="2">Leaf</tissue>
    </source>
</reference>
<dbReference type="AlphaFoldDB" id="A0A8K0HQ06"/>
<dbReference type="PANTHER" id="PTHR33232">
    <property type="entry name" value="PROTEIN SIEVE ELEMENT OCCLUSION B-LIKE"/>
    <property type="match status" value="1"/>
</dbReference>
<feature type="domain" description="Sieve element occlusion N-terminal" evidence="1">
    <location>
        <begin position="26"/>
        <end position="285"/>
    </location>
</feature>
<dbReference type="Pfam" id="PF14576">
    <property type="entry name" value="SEO_N"/>
    <property type="match status" value="1"/>
</dbReference>
<name>A0A8K0HQ06_9ROSA</name>
<keyword evidence="3" id="KW-1185">Reference proteome</keyword>
<dbReference type="InterPro" id="IPR027942">
    <property type="entry name" value="SEO_N"/>
</dbReference>
<evidence type="ECO:0000313" key="3">
    <source>
        <dbReference type="Proteomes" id="UP000796880"/>
    </source>
</evidence>
<comment type="caution">
    <text evidence="2">The sequence shown here is derived from an EMBL/GenBank/DDBJ whole genome shotgun (WGS) entry which is preliminary data.</text>
</comment>
<sequence>MAGKWEIIVSEKHHMQLDELSSLTMSNDKIMESIYATHVHVHGDHDKFDVHSLFIHVKNILMNATQIVDNAVQGTRAHVEHIDVKNPKASLISSPLCILKKITCELSCKAPGEEIAHRTTLSILNKLSCYSWDAKAVLTLAAFALDYGEFWLLSRMYQSDQLAKSLAVLKQVPVLQKPSAMEKHRRALMELNNLIKATLQVIECIFELVEFSHFHLKLPALSTAMDHIPVDVYGAIKTLAACATKITILTSNEDREQDLSVYSYRLHCILNNLKKQLLICKKQISGTG</sequence>
<dbReference type="EMBL" id="VOIH02000001">
    <property type="protein sequence ID" value="KAF3456882.1"/>
    <property type="molecule type" value="Genomic_DNA"/>
</dbReference>
<dbReference type="OrthoDB" id="1433562at2759"/>
<gene>
    <name evidence="2" type="ORF">FNV43_RR01536</name>
</gene>
<evidence type="ECO:0000259" key="1">
    <source>
        <dbReference type="Pfam" id="PF14576"/>
    </source>
</evidence>
<protein>
    <recommendedName>
        <fullName evidence="1">Sieve element occlusion N-terminal domain-containing protein</fullName>
    </recommendedName>
</protein>
<proteinExistence type="predicted"/>
<dbReference type="Proteomes" id="UP000796880">
    <property type="component" value="Unassembled WGS sequence"/>
</dbReference>
<accession>A0A8K0HQ06</accession>
<evidence type="ECO:0000313" key="2">
    <source>
        <dbReference type="EMBL" id="KAF3456882.1"/>
    </source>
</evidence>
<dbReference type="GO" id="GO:0010088">
    <property type="term" value="P:phloem development"/>
    <property type="evidence" value="ECO:0007669"/>
    <property type="project" value="InterPro"/>
</dbReference>
<dbReference type="InterPro" id="IPR039299">
    <property type="entry name" value="SEOA"/>
</dbReference>
<organism evidence="2 3">
    <name type="scientific">Rhamnella rubrinervis</name>
    <dbReference type="NCBI Taxonomy" id="2594499"/>
    <lineage>
        <taxon>Eukaryota</taxon>
        <taxon>Viridiplantae</taxon>
        <taxon>Streptophyta</taxon>
        <taxon>Embryophyta</taxon>
        <taxon>Tracheophyta</taxon>
        <taxon>Spermatophyta</taxon>
        <taxon>Magnoliopsida</taxon>
        <taxon>eudicotyledons</taxon>
        <taxon>Gunneridae</taxon>
        <taxon>Pentapetalae</taxon>
        <taxon>rosids</taxon>
        <taxon>fabids</taxon>
        <taxon>Rosales</taxon>
        <taxon>Rhamnaceae</taxon>
        <taxon>rhamnoid group</taxon>
        <taxon>Rhamneae</taxon>
        <taxon>Rhamnella</taxon>
    </lineage>
</organism>